<proteinExistence type="predicted"/>
<dbReference type="Gene3D" id="3.40.30.10">
    <property type="entry name" value="Glutaredoxin"/>
    <property type="match status" value="1"/>
</dbReference>
<dbReference type="Gene3D" id="3.40.47.10">
    <property type="match status" value="1"/>
</dbReference>
<sequence>MSSLAKAQVVSFSYIRSVWQLLRHYSPLAQSHLGGSYSNAVVIAAAVRTPSVPFRAEEQQLASMVVDELVKRTSVPRGEYKKLIVCSSLKTPAPECKERLTRVAKDLGLTCETLAIQDDVCSIGALQMTLDCLQRVGDQCIITGDLRCQVMQPTHGVLANELMAVQQPRTRNRVGPELTTAPEPPPTMGAAALSWTTLQTAQRLNLQPLALLREFAVEQDHEQTMYRLNGRQPITPSEIYTWNMVTGTQKAIPESILGDLQANRLCTHDFKQITASHLLTHLVHSLPTGGLGCAFMGMPEGRSMIMVLEKLVPSIDQEQGLPLITLYTREPCPLCDELVHSLEERFAGRYRLEKVYIDRKENVRFLRLFRHDIPVLFFNGQFLCMHRLNEEALIERLEALNRS</sequence>
<dbReference type="InterPro" id="IPR036249">
    <property type="entry name" value="Thioredoxin-like_sf"/>
</dbReference>
<organism evidence="3">
    <name type="scientific">Drosophila rhopaloa</name>
    <name type="common">Fruit fly</name>
    <dbReference type="NCBI Taxonomy" id="1041015"/>
    <lineage>
        <taxon>Eukaryota</taxon>
        <taxon>Metazoa</taxon>
        <taxon>Ecdysozoa</taxon>
        <taxon>Arthropoda</taxon>
        <taxon>Hexapoda</taxon>
        <taxon>Insecta</taxon>
        <taxon>Pterygota</taxon>
        <taxon>Neoptera</taxon>
        <taxon>Endopterygota</taxon>
        <taxon>Diptera</taxon>
        <taxon>Brachycera</taxon>
        <taxon>Muscomorpha</taxon>
        <taxon>Ephydroidea</taxon>
        <taxon>Drosophilidae</taxon>
        <taxon>Drosophila</taxon>
        <taxon>Sophophora</taxon>
    </lineage>
</organism>
<keyword evidence="2" id="KW-1185">Reference proteome</keyword>
<reference evidence="2" key="1">
    <citation type="journal article" date="2021" name="Elife">
        <title>Highly contiguous assemblies of 101 drosophilid genomes.</title>
        <authorList>
            <person name="Kim B.Y."/>
            <person name="Wang J.R."/>
            <person name="Miller D.E."/>
            <person name="Barmina O."/>
            <person name="Delaney E."/>
            <person name="Thompson A."/>
            <person name="Comeault A.A."/>
            <person name="Peede D."/>
            <person name="D'Agostino E.R."/>
            <person name="Pelaez J."/>
            <person name="Aguilar J.M."/>
            <person name="Haji D."/>
            <person name="Matsunaga T."/>
            <person name="Armstrong E.E."/>
            <person name="Zych M."/>
            <person name="Ogawa Y."/>
            <person name="Stamenkovic-Radak M."/>
            <person name="Jelic M."/>
            <person name="Veselinovic M.S."/>
            <person name="Tanaskovic M."/>
            <person name="Eric P."/>
            <person name="Gao J.J."/>
            <person name="Katoh T.K."/>
            <person name="Toda M.J."/>
            <person name="Watabe H."/>
            <person name="Watada M."/>
            <person name="Davis J.S."/>
            <person name="Moyle L.C."/>
            <person name="Manoli G."/>
            <person name="Bertolini E."/>
            <person name="Kostal V."/>
            <person name="Hawley R.S."/>
            <person name="Takahashi A."/>
            <person name="Jones C.D."/>
            <person name="Price D.K."/>
            <person name="Whiteman N."/>
            <person name="Kopp A."/>
            <person name="Matute D.R."/>
            <person name="Petrov D.A."/>
        </authorList>
    </citation>
    <scope>NUCLEOTIDE SEQUENCE [LARGE SCALE GENOMIC DNA]</scope>
</reference>
<dbReference type="OMA" id="QFLCMHS"/>
<dbReference type="SUPFAM" id="SSF53901">
    <property type="entry name" value="Thiolase-like"/>
    <property type="match status" value="1"/>
</dbReference>
<dbReference type="RefSeq" id="XP_016971027.1">
    <property type="nucleotide sequence ID" value="XM_017115538.1"/>
</dbReference>
<dbReference type="AlphaFoldDB" id="A0A6P4DZN3"/>
<dbReference type="InterPro" id="IPR052565">
    <property type="entry name" value="Glutaredoxin-like_YDR286C"/>
</dbReference>
<evidence type="ECO:0000313" key="1">
    <source>
        <dbReference type="EnsemblMetazoa" id="XP_016971027.1"/>
    </source>
</evidence>
<evidence type="ECO:0000313" key="2">
    <source>
        <dbReference type="Proteomes" id="UP001652680"/>
    </source>
</evidence>
<dbReference type="InterPro" id="IPR008554">
    <property type="entry name" value="Glutaredoxin-like"/>
</dbReference>
<protein>
    <submittedName>
        <fullName evidence="3">Uncharacterized protein LOC108038713</fullName>
    </submittedName>
</protein>
<dbReference type="EnsemblMetazoa" id="XM_017115538.2">
    <property type="protein sequence ID" value="XP_016971027.1"/>
    <property type="gene ID" value="LOC108038713"/>
</dbReference>
<accession>A0A6P4DZN3</accession>
<dbReference type="GO" id="GO:0016746">
    <property type="term" value="F:acyltransferase activity"/>
    <property type="evidence" value="ECO:0007669"/>
    <property type="project" value="InterPro"/>
</dbReference>
<dbReference type="PANTHER" id="PTHR33558">
    <property type="entry name" value="GLUTAREDOXIN-LIKE PROTEIN C5ORF63 HOMOLOG"/>
    <property type="match status" value="1"/>
</dbReference>
<dbReference type="SUPFAM" id="SSF52833">
    <property type="entry name" value="Thioredoxin-like"/>
    <property type="match status" value="1"/>
</dbReference>
<reference evidence="1" key="3">
    <citation type="submission" date="2025-05" db="UniProtKB">
        <authorList>
            <consortium name="EnsemblMetazoa"/>
        </authorList>
    </citation>
    <scope>IDENTIFICATION</scope>
</reference>
<gene>
    <name evidence="3" type="primary">LOC108038713</name>
    <name evidence="1" type="synonym">108038713</name>
</gene>
<reference evidence="3" key="2">
    <citation type="submission" date="2025-04" db="UniProtKB">
        <authorList>
            <consortium name="RefSeq"/>
        </authorList>
    </citation>
    <scope>IDENTIFICATION</scope>
</reference>
<dbReference type="Proteomes" id="UP001652680">
    <property type="component" value="Unassembled WGS sequence"/>
</dbReference>
<evidence type="ECO:0000313" key="3">
    <source>
        <dbReference type="RefSeq" id="XP_016971027.1"/>
    </source>
</evidence>
<dbReference type="OrthoDB" id="429967at2759"/>
<dbReference type="Pfam" id="PF05768">
    <property type="entry name" value="Glrx-like"/>
    <property type="match status" value="1"/>
</dbReference>
<dbReference type="InterPro" id="IPR016039">
    <property type="entry name" value="Thiolase-like"/>
</dbReference>
<dbReference type="PANTHER" id="PTHR33558:SF1">
    <property type="entry name" value="GLUTAREDOXIN-LIKE PROTEIN C5ORF63 HOMOLOG"/>
    <property type="match status" value="1"/>
</dbReference>
<name>A0A6P4DZN3_DRORH</name>
<dbReference type="GeneID" id="108038713"/>